<feature type="compositionally biased region" description="Basic residues" evidence="1">
    <location>
        <begin position="273"/>
        <end position="288"/>
    </location>
</feature>
<accession>A0ABR2ZAG8</accession>
<feature type="region of interest" description="Disordered" evidence="1">
    <location>
        <begin position="63"/>
        <end position="84"/>
    </location>
</feature>
<feature type="region of interest" description="Disordered" evidence="1">
    <location>
        <begin position="256"/>
        <end position="288"/>
    </location>
</feature>
<sequence length="288" mass="32273">MSGSMITPFTQQTIDFNLRYCMKVYHPVIHDPLGQEHSATDPSASTSDRSGDFDIALVDVKHEFTTSDHGPNNRQRTGARGGEIERDHIHVDQGLRHDNYGQKIDETSIEQQPNSSCYTPSNLSSTNSPSETPKASFRSQNIRSHGISRHVATSDNHSVFEWNPIAWNPGTVHFNHNPSNFTMEGQDSPYTNASKYTIETTTKKSIRNSAYADPIIYIIDTTAISDGYRSQTMALPSMTPNDLPIISLTRSTGDDISRPFDEIVDRQSGPSEKKHKGLLHYKPPRTRR</sequence>
<name>A0ABR2ZAG8_9AGAR</name>
<evidence type="ECO:0000256" key="1">
    <source>
        <dbReference type="SAM" id="MobiDB-lite"/>
    </source>
</evidence>
<feature type="compositionally biased region" description="Polar residues" evidence="1">
    <location>
        <begin position="67"/>
        <end position="76"/>
    </location>
</feature>
<comment type="caution">
    <text evidence="2">The sequence shown here is derived from an EMBL/GenBank/DDBJ whole genome shotgun (WGS) entry which is preliminary data.</text>
</comment>
<feature type="compositionally biased region" description="Polar residues" evidence="1">
    <location>
        <begin position="109"/>
        <end position="118"/>
    </location>
</feature>
<reference evidence="2 3" key="1">
    <citation type="submission" date="2024-05" db="EMBL/GenBank/DDBJ databases">
        <title>A draft genome resource for the thread blight pathogen Marasmius tenuissimus strain MS-2.</title>
        <authorList>
            <person name="Yulfo-Soto G.E."/>
            <person name="Baruah I.K."/>
            <person name="Amoako-Attah I."/>
            <person name="Bukari Y."/>
            <person name="Meinhardt L.W."/>
            <person name="Bailey B.A."/>
            <person name="Cohen S.P."/>
        </authorList>
    </citation>
    <scope>NUCLEOTIDE SEQUENCE [LARGE SCALE GENOMIC DNA]</scope>
    <source>
        <strain evidence="2 3">MS-2</strain>
    </source>
</reference>
<protein>
    <submittedName>
        <fullName evidence="2">Uncharacterized protein</fullName>
    </submittedName>
</protein>
<keyword evidence="3" id="KW-1185">Reference proteome</keyword>
<gene>
    <name evidence="2" type="ORF">AAF712_015567</name>
</gene>
<evidence type="ECO:0000313" key="2">
    <source>
        <dbReference type="EMBL" id="KAL0057783.1"/>
    </source>
</evidence>
<feature type="region of interest" description="Disordered" evidence="1">
    <location>
        <begin position="107"/>
        <end position="139"/>
    </location>
</feature>
<evidence type="ECO:0000313" key="3">
    <source>
        <dbReference type="Proteomes" id="UP001437256"/>
    </source>
</evidence>
<proteinExistence type="predicted"/>
<feature type="compositionally biased region" description="Basic and acidic residues" evidence="1">
    <location>
        <begin position="256"/>
        <end position="265"/>
    </location>
</feature>
<feature type="compositionally biased region" description="Low complexity" evidence="1">
    <location>
        <begin position="119"/>
        <end position="133"/>
    </location>
</feature>
<organism evidence="2 3">
    <name type="scientific">Marasmius tenuissimus</name>
    <dbReference type="NCBI Taxonomy" id="585030"/>
    <lineage>
        <taxon>Eukaryota</taxon>
        <taxon>Fungi</taxon>
        <taxon>Dikarya</taxon>
        <taxon>Basidiomycota</taxon>
        <taxon>Agaricomycotina</taxon>
        <taxon>Agaricomycetes</taxon>
        <taxon>Agaricomycetidae</taxon>
        <taxon>Agaricales</taxon>
        <taxon>Marasmiineae</taxon>
        <taxon>Marasmiaceae</taxon>
        <taxon>Marasmius</taxon>
    </lineage>
</organism>
<dbReference type="Proteomes" id="UP001437256">
    <property type="component" value="Unassembled WGS sequence"/>
</dbReference>
<dbReference type="EMBL" id="JBBXMP010000438">
    <property type="protein sequence ID" value="KAL0057783.1"/>
    <property type="molecule type" value="Genomic_DNA"/>
</dbReference>